<dbReference type="RefSeq" id="WP_280166652.1">
    <property type="nucleotide sequence ID" value="NZ_BSYK01000005.1"/>
</dbReference>
<comment type="caution">
    <text evidence="2">The sequence shown here is derived from an EMBL/GenBank/DDBJ whole genome shotgun (WGS) entry which is preliminary data.</text>
</comment>
<organism evidence="2 3">
    <name type="scientific">Priestia megaterium</name>
    <name type="common">Bacillus megaterium</name>
    <dbReference type="NCBI Taxonomy" id="1404"/>
    <lineage>
        <taxon>Bacteria</taxon>
        <taxon>Bacillati</taxon>
        <taxon>Bacillota</taxon>
        <taxon>Bacilli</taxon>
        <taxon>Bacillales</taxon>
        <taxon>Bacillaceae</taxon>
        <taxon>Priestia</taxon>
    </lineage>
</organism>
<gene>
    <name evidence="2" type="ORF">ShirakiTB12_54400</name>
</gene>
<keyword evidence="1" id="KW-0812">Transmembrane</keyword>
<protein>
    <submittedName>
        <fullName evidence="2">Uncharacterized protein</fullName>
    </submittedName>
</protein>
<reference evidence="2" key="1">
    <citation type="journal article" date="2024" name="Appl Microbiol">
        <title>Effect of kuratsuki Bacillus and Priestia on Taste of Sake.</title>
        <authorList>
            <person name="Kobayashi K."/>
            <person name="Nishida H."/>
        </authorList>
    </citation>
    <scope>NUCLEOTIDE SEQUENCE</scope>
    <source>
        <strain evidence="2">B-12</strain>
    </source>
</reference>
<dbReference type="Proteomes" id="UP001165240">
    <property type="component" value="Unassembled WGS sequence"/>
</dbReference>
<name>A0AAX6BT63_PRIMG</name>
<accession>A0AAX6BT63</accession>
<proteinExistence type="predicted"/>
<keyword evidence="1" id="KW-1133">Transmembrane helix</keyword>
<keyword evidence="1" id="KW-0472">Membrane</keyword>
<dbReference type="AlphaFoldDB" id="A0AAX6BT63"/>
<dbReference type="EMBL" id="BSYK01000005">
    <property type="protein sequence ID" value="GMG76971.1"/>
    <property type="molecule type" value="Genomic_DNA"/>
</dbReference>
<sequence>MLTTFLQSFTLGDINLQGVSSQGDTNVMSVLQTVFIWVVLFAIIGSLVMKKYRGALMVVVFGGIIGVFIYGPSNIISLGDSLLKFFGLSS</sequence>
<evidence type="ECO:0000256" key="1">
    <source>
        <dbReference type="SAM" id="Phobius"/>
    </source>
</evidence>
<evidence type="ECO:0000313" key="2">
    <source>
        <dbReference type="EMBL" id="GMG76971.1"/>
    </source>
</evidence>
<feature type="transmembrane region" description="Helical" evidence="1">
    <location>
        <begin position="30"/>
        <end position="48"/>
    </location>
</feature>
<evidence type="ECO:0000313" key="3">
    <source>
        <dbReference type="Proteomes" id="UP001165240"/>
    </source>
</evidence>
<feature type="transmembrane region" description="Helical" evidence="1">
    <location>
        <begin position="55"/>
        <end position="76"/>
    </location>
</feature>